<feature type="domain" description="Solute-binding protein family 5" evidence="3">
    <location>
        <begin position="91"/>
        <end position="447"/>
    </location>
</feature>
<organism evidence="4 5">
    <name type="scientific">Saccharopolyspora rectivirgula</name>
    <dbReference type="NCBI Taxonomy" id="28042"/>
    <lineage>
        <taxon>Bacteria</taxon>
        <taxon>Bacillati</taxon>
        <taxon>Actinomycetota</taxon>
        <taxon>Actinomycetes</taxon>
        <taxon>Pseudonocardiales</taxon>
        <taxon>Pseudonocardiaceae</taxon>
        <taxon>Saccharopolyspora</taxon>
    </lineage>
</organism>
<evidence type="ECO:0000313" key="4">
    <source>
        <dbReference type="EMBL" id="KEI43465.1"/>
    </source>
</evidence>
<dbReference type="CDD" id="cd08511">
    <property type="entry name" value="PBP2_NikA_DppA_OppA_like_5"/>
    <property type="match status" value="1"/>
</dbReference>
<accession>A0A073AVP3</accession>
<dbReference type="STRING" id="28042.GU90_17140"/>
<sequence length="536" mass="58587">MKLRYRWCVAASALVAAVFTTSCSPLVDTARTAAQQRVSVQAPTVRGGTAVVALSQEPDKLDPSLGTTLAGRQIFASMCEKLYDVAQDGRIVPQLAAALPQVSPDELTLTIPLRQNVRFNDGTPFDAAAVRKSLDRHRQLPASARKAELAAVETVEVVDPHTIRLRLSRPYAPLTSALADRAGMIMSPAQLDRLGDDFSDHPVCVGPFSFTERVAQHRIVLDRSPHYYDRDKVRLDRIIYRAVPDDNIRLANLRSGEFDVAAEISPTDVPVVSREKGLVLLNQPSMQYMGITVNVRNTGAGSPPRGPLASDERVRQALSAAIDRDILNKIAFNGLYQPACGPIPPVSPYATPKTQACPPHGPQRARQLLREAGVPTPVPVELLIPNDPAGSRIGQVVQAMGAEAGFHITLRPTEGTTLITESKQGNFQAALLGWSGRPDPDGNIADFHTRDGANNYSGHHDPRTEALIHQAAAETDFDRRRDLYEQIIPQLQRHSSVIYLYRQQHYTAHTDQLAGVQVRSDGLIRLTQAGRTAQEN</sequence>
<feature type="chain" id="PRO_5038413371" evidence="2">
    <location>
        <begin position="25"/>
        <end position="536"/>
    </location>
</feature>
<proteinExistence type="predicted"/>
<keyword evidence="1 2" id="KW-0732">Signal</keyword>
<dbReference type="GO" id="GO:0043190">
    <property type="term" value="C:ATP-binding cassette (ABC) transporter complex"/>
    <property type="evidence" value="ECO:0007669"/>
    <property type="project" value="InterPro"/>
</dbReference>
<dbReference type="GO" id="GO:1904680">
    <property type="term" value="F:peptide transmembrane transporter activity"/>
    <property type="evidence" value="ECO:0007669"/>
    <property type="project" value="TreeGrafter"/>
</dbReference>
<name>A0A073AVP3_9PSEU</name>
<dbReference type="InterPro" id="IPR039424">
    <property type="entry name" value="SBP_5"/>
</dbReference>
<dbReference type="Proteomes" id="UP000031419">
    <property type="component" value="Unassembled WGS sequence"/>
</dbReference>
<reference evidence="4 5" key="1">
    <citation type="submission" date="2014-06" db="EMBL/GenBank/DDBJ databases">
        <title>Saccharopolyspora rectivirgula DSM-43113 Genome sequencing.</title>
        <authorList>
            <person name="Barrera C."/>
            <person name="Millon L."/>
            <person name="Rognon B."/>
            <person name="Zaugg C."/>
            <person name="Monod M."/>
        </authorList>
    </citation>
    <scope>NUCLEOTIDE SEQUENCE [LARGE SCALE GENOMIC DNA]</scope>
    <source>
        <strain evidence="4 5">DSM 43113</strain>
    </source>
</reference>
<dbReference type="AlphaFoldDB" id="A0A073AVP3"/>
<dbReference type="PANTHER" id="PTHR30290">
    <property type="entry name" value="PERIPLASMIC BINDING COMPONENT OF ABC TRANSPORTER"/>
    <property type="match status" value="1"/>
</dbReference>
<dbReference type="Gene3D" id="3.10.105.10">
    <property type="entry name" value="Dipeptide-binding Protein, Domain 3"/>
    <property type="match status" value="1"/>
</dbReference>
<comment type="caution">
    <text evidence="4">The sequence shown here is derived from an EMBL/GenBank/DDBJ whole genome shotgun (WGS) entry which is preliminary data.</text>
</comment>
<dbReference type="InterPro" id="IPR030678">
    <property type="entry name" value="Peptide/Ni-bd"/>
</dbReference>
<dbReference type="GO" id="GO:0042597">
    <property type="term" value="C:periplasmic space"/>
    <property type="evidence" value="ECO:0007669"/>
    <property type="project" value="UniProtKB-ARBA"/>
</dbReference>
<gene>
    <name evidence="4" type="ORF">GU90_17140</name>
</gene>
<dbReference type="eggNOG" id="COG0747">
    <property type="taxonomic scope" value="Bacteria"/>
</dbReference>
<dbReference type="PROSITE" id="PS51257">
    <property type="entry name" value="PROKAR_LIPOPROTEIN"/>
    <property type="match status" value="1"/>
</dbReference>
<dbReference type="Gene3D" id="3.40.190.10">
    <property type="entry name" value="Periplasmic binding protein-like II"/>
    <property type="match status" value="1"/>
</dbReference>
<dbReference type="InterPro" id="IPR000914">
    <property type="entry name" value="SBP_5_dom"/>
</dbReference>
<evidence type="ECO:0000256" key="1">
    <source>
        <dbReference type="ARBA" id="ARBA00022729"/>
    </source>
</evidence>
<keyword evidence="5" id="KW-1185">Reference proteome</keyword>
<evidence type="ECO:0000259" key="3">
    <source>
        <dbReference type="Pfam" id="PF00496"/>
    </source>
</evidence>
<dbReference type="GO" id="GO:0015833">
    <property type="term" value="P:peptide transport"/>
    <property type="evidence" value="ECO:0007669"/>
    <property type="project" value="TreeGrafter"/>
</dbReference>
<dbReference type="SUPFAM" id="SSF53850">
    <property type="entry name" value="Periplasmic binding protein-like II"/>
    <property type="match status" value="1"/>
</dbReference>
<dbReference type="PIRSF" id="PIRSF002741">
    <property type="entry name" value="MppA"/>
    <property type="match status" value="1"/>
</dbReference>
<dbReference type="Gene3D" id="3.90.76.10">
    <property type="entry name" value="Dipeptide-binding Protein, Domain 1"/>
    <property type="match status" value="1"/>
</dbReference>
<dbReference type="OrthoDB" id="7232492at2"/>
<dbReference type="PANTHER" id="PTHR30290:SF38">
    <property type="entry name" value="D,D-DIPEPTIDE-BINDING PERIPLASMIC PROTEIN DDPA-RELATED"/>
    <property type="match status" value="1"/>
</dbReference>
<protein>
    <submittedName>
        <fullName evidence="4">ABC transporter substrate-binding protein</fullName>
    </submittedName>
</protein>
<dbReference type="Pfam" id="PF00496">
    <property type="entry name" value="SBP_bac_5"/>
    <property type="match status" value="1"/>
</dbReference>
<evidence type="ECO:0000256" key="2">
    <source>
        <dbReference type="SAM" id="SignalP"/>
    </source>
</evidence>
<feature type="signal peptide" evidence="2">
    <location>
        <begin position="1"/>
        <end position="24"/>
    </location>
</feature>
<dbReference type="EMBL" id="JNVU01000039">
    <property type="protein sequence ID" value="KEI43465.1"/>
    <property type="molecule type" value="Genomic_DNA"/>
</dbReference>
<evidence type="ECO:0000313" key="5">
    <source>
        <dbReference type="Proteomes" id="UP000031419"/>
    </source>
</evidence>